<dbReference type="NCBIfam" id="TIGR01484">
    <property type="entry name" value="HAD-SF-IIB"/>
    <property type="match status" value="1"/>
</dbReference>
<reference evidence="2" key="1">
    <citation type="submission" date="2016-11" db="EMBL/GenBank/DDBJ databases">
        <authorList>
            <person name="Varghese N."/>
            <person name="Submissions S."/>
        </authorList>
    </citation>
    <scope>NUCLEOTIDE SEQUENCE [LARGE SCALE GENOMIC DNA]</scope>
    <source>
        <strain evidence="2">DSM 19514</strain>
    </source>
</reference>
<dbReference type="SUPFAM" id="SSF56784">
    <property type="entry name" value="HAD-like"/>
    <property type="match status" value="1"/>
</dbReference>
<dbReference type="GO" id="GO:0016791">
    <property type="term" value="F:phosphatase activity"/>
    <property type="evidence" value="ECO:0007669"/>
    <property type="project" value="TreeGrafter"/>
</dbReference>
<dbReference type="InterPro" id="IPR023214">
    <property type="entry name" value="HAD_sf"/>
</dbReference>
<dbReference type="Gene3D" id="3.40.50.1000">
    <property type="entry name" value="HAD superfamily/HAD-like"/>
    <property type="match status" value="1"/>
</dbReference>
<dbReference type="STRING" id="1121881.SAMN02745225_00654"/>
<dbReference type="InterPro" id="IPR006379">
    <property type="entry name" value="HAD-SF_hydro_IIB"/>
</dbReference>
<dbReference type="GO" id="GO:0000287">
    <property type="term" value="F:magnesium ion binding"/>
    <property type="evidence" value="ECO:0007669"/>
    <property type="project" value="TreeGrafter"/>
</dbReference>
<dbReference type="AlphaFoldDB" id="A0A1M4TN09"/>
<dbReference type="OrthoDB" id="3180855at2"/>
<organism evidence="1 2">
    <name type="scientific">Ferrithrix thermotolerans DSM 19514</name>
    <dbReference type="NCBI Taxonomy" id="1121881"/>
    <lineage>
        <taxon>Bacteria</taxon>
        <taxon>Bacillati</taxon>
        <taxon>Actinomycetota</taxon>
        <taxon>Acidimicrobiia</taxon>
        <taxon>Acidimicrobiales</taxon>
        <taxon>Acidimicrobiaceae</taxon>
        <taxon>Ferrithrix</taxon>
    </lineage>
</organism>
<gene>
    <name evidence="1" type="ORF">SAMN02745225_00654</name>
</gene>
<sequence length="271" mass="29140">MVSKDDKFQTGIVALATDLDGTLLGSDGSVPAPNIDALQRARTSGIPVFACTARSPRSTTKISKEAGLGPIAVCANGAIGYHVEYNSYLWHETLELEEVGSVIKAIRDTYPNSYFALEHGVEFYYEAGFFKDSIFIENVDIIESILSAKIARATKIVCRAEGITQDQLRETIFASATYEVSVSFGSIDWVEILPQGVSKGSGALKACEYLQIEPSSLACVGDHLNDLPMFEVSGLAIAVANAHPRTLKEANLVVSSNDDAGVAEVIERMLV</sequence>
<dbReference type="SFLD" id="SFLDS00003">
    <property type="entry name" value="Haloacid_Dehalogenase"/>
    <property type="match status" value="1"/>
</dbReference>
<dbReference type="Gene3D" id="3.30.1240.10">
    <property type="match status" value="1"/>
</dbReference>
<evidence type="ECO:0000313" key="1">
    <source>
        <dbReference type="EMBL" id="SHE45667.1"/>
    </source>
</evidence>
<evidence type="ECO:0008006" key="3">
    <source>
        <dbReference type="Google" id="ProtNLM"/>
    </source>
</evidence>
<name>A0A1M4TN09_9ACTN</name>
<dbReference type="PANTHER" id="PTHR10000">
    <property type="entry name" value="PHOSPHOSERINE PHOSPHATASE"/>
    <property type="match status" value="1"/>
</dbReference>
<dbReference type="EMBL" id="FQUL01000006">
    <property type="protein sequence ID" value="SHE45667.1"/>
    <property type="molecule type" value="Genomic_DNA"/>
</dbReference>
<dbReference type="InterPro" id="IPR036412">
    <property type="entry name" value="HAD-like_sf"/>
</dbReference>
<protein>
    <recommendedName>
        <fullName evidence="3">Cof subfamily of IIB subfamily of haloacid dehalogenase superfamily/HAD-superfamily hydrolase, subfamily IIB</fullName>
    </recommendedName>
</protein>
<dbReference type="InterPro" id="IPR000150">
    <property type="entry name" value="Cof"/>
</dbReference>
<accession>A0A1M4TN09</accession>
<dbReference type="PANTHER" id="PTHR10000:SF8">
    <property type="entry name" value="HAD SUPERFAMILY HYDROLASE-LIKE, TYPE 3"/>
    <property type="match status" value="1"/>
</dbReference>
<dbReference type="NCBIfam" id="TIGR00099">
    <property type="entry name" value="Cof-subfamily"/>
    <property type="match status" value="1"/>
</dbReference>
<dbReference type="Proteomes" id="UP000184295">
    <property type="component" value="Unassembled WGS sequence"/>
</dbReference>
<dbReference type="GO" id="GO:0005829">
    <property type="term" value="C:cytosol"/>
    <property type="evidence" value="ECO:0007669"/>
    <property type="project" value="TreeGrafter"/>
</dbReference>
<dbReference type="SFLD" id="SFLDG01140">
    <property type="entry name" value="C2.B:_Phosphomannomutase_and_P"/>
    <property type="match status" value="1"/>
</dbReference>
<dbReference type="Pfam" id="PF08282">
    <property type="entry name" value="Hydrolase_3"/>
    <property type="match status" value="1"/>
</dbReference>
<proteinExistence type="predicted"/>
<evidence type="ECO:0000313" key="2">
    <source>
        <dbReference type="Proteomes" id="UP000184295"/>
    </source>
</evidence>
<keyword evidence="2" id="KW-1185">Reference proteome</keyword>
<dbReference type="RefSeq" id="WP_072788706.1">
    <property type="nucleotide sequence ID" value="NZ_FQUL01000006.1"/>
</dbReference>